<dbReference type="Proteomes" id="UP000014139">
    <property type="component" value="Unassembled WGS sequence"/>
</dbReference>
<gene>
    <name evidence="6" type="ORF">H480_16815</name>
</gene>
<protein>
    <submittedName>
        <fullName evidence="6">Suppressor protein DnaK</fullName>
    </submittedName>
</protein>
<sequence length="124" mass="13302">MIARRIVGSVEKRVAAESIGRARAETERLATALARQRDDIVAASQFDSGDDEHDPEGATIAFERAQVQALLRQAQDDLAALGKAAERVGAGVYEVCERCGGPIAEDRLLALPATRICIACANRR</sequence>
<dbReference type="PROSITE" id="PS01102">
    <property type="entry name" value="ZF_DKSA_1"/>
    <property type="match status" value="1"/>
</dbReference>
<dbReference type="PATRIC" id="fig|1292037.4.peg.3217"/>
<keyword evidence="2" id="KW-0863">Zinc-finger</keyword>
<feature type="domain" description="Zinc finger DksA/TraR C4-type" evidence="5">
    <location>
        <begin position="92"/>
        <end position="124"/>
    </location>
</feature>
<dbReference type="PANTHER" id="PTHR33823">
    <property type="entry name" value="RNA POLYMERASE-BINDING TRANSCRIPTION FACTOR DKSA-RELATED"/>
    <property type="match status" value="1"/>
</dbReference>
<evidence type="ECO:0000313" key="6">
    <source>
        <dbReference type="EMBL" id="EOD67374.1"/>
    </source>
</evidence>
<evidence type="ECO:0000313" key="7">
    <source>
        <dbReference type="Proteomes" id="UP000014139"/>
    </source>
</evidence>
<dbReference type="AlphaFoldDB" id="R1IAE3"/>
<dbReference type="EMBL" id="AOUO01000218">
    <property type="protein sequence ID" value="EOD67374.1"/>
    <property type="molecule type" value="Genomic_DNA"/>
</dbReference>
<dbReference type="eggNOG" id="COG1734">
    <property type="taxonomic scope" value="Bacteria"/>
</dbReference>
<dbReference type="SUPFAM" id="SSF57716">
    <property type="entry name" value="Glucocorticoid receptor-like (DNA-binding domain)"/>
    <property type="match status" value="1"/>
</dbReference>
<evidence type="ECO:0000256" key="2">
    <source>
        <dbReference type="ARBA" id="ARBA00022771"/>
    </source>
</evidence>
<evidence type="ECO:0000256" key="1">
    <source>
        <dbReference type="ARBA" id="ARBA00022723"/>
    </source>
</evidence>
<comment type="caution">
    <text evidence="6">The sequence shown here is derived from an EMBL/GenBank/DDBJ whole genome shotgun (WGS) entry which is preliminary data.</text>
</comment>
<dbReference type="PROSITE" id="PS51128">
    <property type="entry name" value="ZF_DKSA_2"/>
    <property type="match status" value="1"/>
</dbReference>
<dbReference type="GO" id="GO:0008270">
    <property type="term" value="F:zinc ion binding"/>
    <property type="evidence" value="ECO:0007669"/>
    <property type="project" value="UniProtKB-KW"/>
</dbReference>
<keyword evidence="7" id="KW-1185">Reference proteome</keyword>
<dbReference type="Pfam" id="PF01258">
    <property type="entry name" value="zf-dskA_traR"/>
    <property type="match status" value="1"/>
</dbReference>
<organism evidence="6 7">
    <name type="scientific">Amycolatopsis vancoresmycina DSM 44592</name>
    <dbReference type="NCBI Taxonomy" id="1292037"/>
    <lineage>
        <taxon>Bacteria</taxon>
        <taxon>Bacillati</taxon>
        <taxon>Actinomycetota</taxon>
        <taxon>Actinomycetes</taxon>
        <taxon>Pseudonocardiales</taxon>
        <taxon>Pseudonocardiaceae</taxon>
        <taxon>Amycolatopsis</taxon>
    </lineage>
</organism>
<dbReference type="InterPro" id="IPR020458">
    <property type="entry name" value="Znf_DskA_TraR_CS"/>
</dbReference>
<dbReference type="OrthoDB" id="1121111at2"/>
<accession>R1IAE3</accession>
<evidence type="ECO:0000256" key="3">
    <source>
        <dbReference type="ARBA" id="ARBA00022833"/>
    </source>
</evidence>
<evidence type="ECO:0000256" key="4">
    <source>
        <dbReference type="PROSITE-ProRule" id="PRU00510"/>
    </source>
</evidence>
<dbReference type="InterPro" id="IPR000962">
    <property type="entry name" value="Znf_DskA_TraR"/>
</dbReference>
<dbReference type="Gene3D" id="1.20.120.910">
    <property type="entry name" value="DksA, coiled-coil domain"/>
    <property type="match status" value="1"/>
</dbReference>
<feature type="zinc finger region" description="dksA C4-type" evidence="4">
    <location>
        <begin position="96"/>
        <end position="120"/>
    </location>
</feature>
<keyword evidence="1" id="KW-0479">Metal-binding</keyword>
<evidence type="ECO:0000259" key="5">
    <source>
        <dbReference type="Pfam" id="PF01258"/>
    </source>
</evidence>
<keyword evidence="3" id="KW-0862">Zinc</keyword>
<reference evidence="6 7" key="1">
    <citation type="submission" date="2013-02" db="EMBL/GenBank/DDBJ databases">
        <title>Draft genome sequence of Amycolatopsis vancoresmycina strain DSM 44592T.</title>
        <authorList>
            <person name="Kumar S."/>
            <person name="Kaur N."/>
            <person name="Kaur C."/>
            <person name="Raghava G.P.S."/>
            <person name="Mayilraj S."/>
        </authorList>
    </citation>
    <scope>NUCLEOTIDE SEQUENCE [LARGE SCALE GENOMIC DNA]</scope>
    <source>
        <strain evidence="6 7">DSM 44592</strain>
    </source>
</reference>
<name>R1IAE3_9PSEU</name>
<proteinExistence type="predicted"/>